<evidence type="ECO:0000313" key="9">
    <source>
        <dbReference type="Proteomes" id="UP000095787"/>
    </source>
</evidence>
<dbReference type="Gene3D" id="2.30.42.10">
    <property type="match status" value="1"/>
</dbReference>
<dbReference type="Pfam" id="PF13365">
    <property type="entry name" value="Trypsin_2"/>
    <property type="match status" value="1"/>
</dbReference>
<dbReference type="PANTHER" id="PTHR22939">
    <property type="entry name" value="SERINE PROTEASE FAMILY S1C HTRA-RELATED"/>
    <property type="match status" value="1"/>
</dbReference>
<dbReference type="GO" id="GO:0004252">
    <property type="term" value="F:serine-type endopeptidase activity"/>
    <property type="evidence" value="ECO:0007669"/>
    <property type="project" value="InterPro"/>
</dbReference>
<gene>
    <name evidence="7" type="primary">hhoA</name>
    <name evidence="8" type="ORF">EAI93_09340</name>
    <name evidence="7" type="ORF">ERS852456_02591</name>
</gene>
<keyword evidence="3" id="KW-0378">Hydrolase</keyword>
<evidence type="ECO:0000313" key="7">
    <source>
        <dbReference type="EMBL" id="CUO44849.1"/>
    </source>
</evidence>
<name>A0A174F840_9FIRM</name>
<comment type="similarity">
    <text evidence="1">Belongs to the peptidase S1C family.</text>
</comment>
<keyword evidence="5" id="KW-0812">Transmembrane</keyword>
<dbReference type="Gene3D" id="2.40.10.10">
    <property type="entry name" value="Trypsin-like serine proteases"/>
    <property type="match status" value="2"/>
</dbReference>
<dbReference type="PANTHER" id="PTHR22939:SF129">
    <property type="entry name" value="SERINE PROTEASE HTRA2, MITOCHONDRIAL"/>
    <property type="match status" value="1"/>
</dbReference>
<evidence type="ECO:0000259" key="6">
    <source>
        <dbReference type="PROSITE" id="PS50106"/>
    </source>
</evidence>
<proteinExistence type="inferred from homology"/>
<protein>
    <submittedName>
        <fullName evidence="7 8">Serine protease</fullName>
    </submittedName>
</protein>
<keyword evidence="2 7" id="KW-0645">Protease</keyword>
<dbReference type="GO" id="GO:0006508">
    <property type="term" value="P:proteolysis"/>
    <property type="evidence" value="ECO:0007669"/>
    <property type="project" value="UniProtKB-KW"/>
</dbReference>
<dbReference type="PRINTS" id="PR00834">
    <property type="entry name" value="PROTEASES2C"/>
</dbReference>
<dbReference type="SUPFAM" id="SSF50494">
    <property type="entry name" value="Trypsin-like serine proteases"/>
    <property type="match status" value="1"/>
</dbReference>
<evidence type="ECO:0000256" key="3">
    <source>
        <dbReference type="ARBA" id="ARBA00022801"/>
    </source>
</evidence>
<keyword evidence="5" id="KW-1133">Transmembrane helix</keyword>
<dbReference type="GeneID" id="97330337"/>
<evidence type="ECO:0000256" key="5">
    <source>
        <dbReference type="SAM" id="Phobius"/>
    </source>
</evidence>
<reference evidence="7 9" key="1">
    <citation type="submission" date="2015-09" db="EMBL/GenBank/DDBJ databases">
        <authorList>
            <consortium name="Pathogen Informatics"/>
        </authorList>
    </citation>
    <scope>NUCLEOTIDE SEQUENCE [LARGE SCALE GENOMIC DNA]</scope>
    <source>
        <strain evidence="7 9">2789STDY5834841</strain>
    </source>
</reference>
<dbReference type="InterPro" id="IPR001940">
    <property type="entry name" value="Peptidase_S1C"/>
</dbReference>
<dbReference type="InterPro" id="IPR043504">
    <property type="entry name" value="Peptidase_S1_PA_chymotrypsin"/>
</dbReference>
<dbReference type="AlphaFoldDB" id="A0A174F840"/>
<dbReference type="SMART" id="SM00228">
    <property type="entry name" value="PDZ"/>
    <property type="match status" value="1"/>
</dbReference>
<dbReference type="InterPro" id="IPR036034">
    <property type="entry name" value="PDZ_sf"/>
</dbReference>
<organism evidence="7 9">
    <name type="scientific">[Ruminococcus] torques</name>
    <dbReference type="NCBI Taxonomy" id="33039"/>
    <lineage>
        <taxon>Bacteria</taxon>
        <taxon>Bacillati</taxon>
        <taxon>Bacillota</taxon>
        <taxon>Clostridia</taxon>
        <taxon>Lachnospirales</taxon>
        <taxon>Lachnospiraceae</taxon>
        <taxon>Mediterraneibacter</taxon>
    </lineage>
</organism>
<evidence type="ECO:0000256" key="4">
    <source>
        <dbReference type="SAM" id="MobiDB-lite"/>
    </source>
</evidence>
<dbReference type="InterPro" id="IPR001478">
    <property type="entry name" value="PDZ"/>
</dbReference>
<evidence type="ECO:0000313" key="8">
    <source>
        <dbReference type="EMBL" id="RYS79152.1"/>
    </source>
</evidence>
<feature type="transmembrane region" description="Helical" evidence="5">
    <location>
        <begin position="44"/>
        <end position="62"/>
    </location>
</feature>
<dbReference type="EMBL" id="CYZO01000051">
    <property type="protein sequence ID" value="CUO44849.1"/>
    <property type="molecule type" value="Genomic_DNA"/>
</dbReference>
<sequence length="427" mass="45998">MPSDKEQKKSPEEEAEEKKYSFLQEKIKGKQGSRETLIKQFIRIAIYGLILGMFACLGFFALKPWMQQWFAGNAKTVMIPEDEQAAEDSEKNQEGKEDPALDAESYEEMTAGLNERVKEARKSIVSVSSVSEKADWDGEMTGILQSVTGVIAGDNGREFLIIADSSICTGASAWRVTISDGKSFDAALKKVDNNRKIAVFGIGKHVVDEDDSGLIKVAVLGNSKKVAQGDAVIALGNIFGYADGMSYGVVSASNYKATFFDGECAVIATDIPAEEQGTGMLFNMDGEVVGMISSSVWNDTGKNVVNAYGISDLKPIIELLINGKSVPYIGIYGTTVTEQLAEEHKMPSGIYVADVDPDSPAMAAGIQIGDIICEASGEEIKDIAAYQNIVIGSSVGETMEFVGKRLGSDGYVNIKFSVVTTEKEEVK</sequence>
<dbReference type="SUPFAM" id="SSF50156">
    <property type="entry name" value="PDZ domain-like"/>
    <property type="match status" value="1"/>
</dbReference>
<dbReference type="EMBL" id="RCYR01000017">
    <property type="protein sequence ID" value="RYS79152.1"/>
    <property type="molecule type" value="Genomic_DNA"/>
</dbReference>
<keyword evidence="5" id="KW-0472">Membrane</keyword>
<dbReference type="InterPro" id="IPR009003">
    <property type="entry name" value="Peptidase_S1_PA"/>
</dbReference>
<dbReference type="Proteomes" id="UP000292665">
    <property type="component" value="Unassembled WGS sequence"/>
</dbReference>
<dbReference type="PROSITE" id="PS50106">
    <property type="entry name" value="PDZ"/>
    <property type="match status" value="1"/>
</dbReference>
<evidence type="ECO:0000256" key="2">
    <source>
        <dbReference type="ARBA" id="ARBA00022670"/>
    </source>
</evidence>
<dbReference type="InterPro" id="IPR041489">
    <property type="entry name" value="PDZ_6"/>
</dbReference>
<feature type="region of interest" description="Disordered" evidence="4">
    <location>
        <begin position="83"/>
        <end position="104"/>
    </location>
</feature>
<evidence type="ECO:0000313" key="10">
    <source>
        <dbReference type="Proteomes" id="UP000292665"/>
    </source>
</evidence>
<dbReference type="RefSeq" id="WP_009243502.1">
    <property type="nucleotide sequence ID" value="NZ_AP028249.1"/>
</dbReference>
<feature type="domain" description="PDZ" evidence="6">
    <location>
        <begin position="316"/>
        <end position="383"/>
    </location>
</feature>
<evidence type="ECO:0000256" key="1">
    <source>
        <dbReference type="ARBA" id="ARBA00010541"/>
    </source>
</evidence>
<reference evidence="8 10" key="2">
    <citation type="journal article" date="2019" name="Science, e1252229">
        <title>Invertible promoters mediate bacterial phase variation, antibiotic resistance, and host adaptation in the gut.</title>
        <authorList>
            <person name="Jiang X."/>
            <person name="Hall A.B."/>
            <person name="Arthur T.D."/>
            <person name="Plichta D.R."/>
            <person name="Covington C.T."/>
            <person name="Poyet M."/>
            <person name="Crothers J."/>
            <person name="Moses P.L."/>
            <person name="Tolonen A.C."/>
            <person name="Vlamakis H."/>
            <person name="Alm E.J."/>
            <person name="Xavier R.J."/>
        </authorList>
    </citation>
    <scope>NUCLEOTIDE SEQUENCE [LARGE SCALE GENOMIC DNA]</scope>
    <source>
        <strain evidence="10">aa_0143</strain>
        <strain evidence="8">Aa_0143</strain>
    </source>
</reference>
<dbReference type="Proteomes" id="UP000095787">
    <property type="component" value="Unassembled WGS sequence"/>
</dbReference>
<dbReference type="Pfam" id="PF17820">
    <property type="entry name" value="PDZ_6"/>
    <property type="match status" value="1"/>
</dbReference>
<feature type="compositionally biased region" description="Basic and acidic residues" evidence="4">
    <location>
        <begin position="88"/>
        <end position="99"/>
    </location>
</feature>
<accession>A0A174F840</accession>